<dbReference type="Proteomes" id="UP000076761">
    <property type="component" value="Unassembled WGS sequence"/>
</dbReference>
<name>A0A165T4Q4_9AGAM</name>
<evidence type="ECO:0000313" key="2">
    <source>
        <dbReference type="Proteomes" id="UP000076761"/>
    </source>
</evidence>
<evidence type="ECO:0000313" key="1">
    <source>
        <dbReference type="EMBL" id="KZT26141.1"/>
    </source>
</evidence>
<dbReference type="InParanoid" id="A0A165T4Q4"/>
<gene>
    <name evidence="1" type="ORF">NEOLEDRAFT_1132707</name>
</gene>
<dbReference type="AlphaFoldDB" id="A0A165T4Q4"/>
<dbReference type="EMBL" id="KV425568">
    <property type="protein sequence ID" value="KZT26141.1"/>
    <property type="molecule type" value="Genomic_DNA"/>
</dbReference>
<sequence>MAVRRSFVSIGCDAMSDGRLIFGLRYNRTNPLRQCTSFKRIDSGALQRANMMPWFWQRSRGLSIGTRSRRCSVGMMKSAREEQEAISEPSAQYDSVMSPFLDAKVTMLLNISHKAPESCCFPSRKLPSKHPMRKVAMDSFVASRRWRLERSVAVRTPATPCESS</sequence>
<proteinExistence type="predicted"/>
<organism evidence="1 2">
    <name type="scientific">Neolentinus lepideus HHB14362 ss-1</name>
    <dbReference type="NCBI Taxonomy" id="1314782"/>
    <lineage>
        <taxon>Eukaryota</taxon>
        <taxon>Fungi</taxon>
        <taxon>Dikarya</taxon>
        <taxon>Basidiomycota</taxon>
        <taxon>Agaricomycotina</taxon>
        <taxon>Agaricomycetes</taxon>
        <taxon>Gloeophyllales</taxon>
        <taxon>Gloeophyllaceae</taxon>
        <taxon>Neolentinus</taxon>
    </lineage>
</organism>
<keyword evidence="2" id="KW-1185">Reference proteome</keyword>
<reference evidence="1 2" key="1">
    <citation type="journal article" date="2016" name="Mol. Biol. Evol.">
        <title>Comparative Genomics of Early-Diverging Mushroom-Forming Fungi Provides Insights into the Origins of Lignocellulose Decay Capabilities.</title>
        <authorList>
            <person name="Nagy L.G."/>
            <person name="Riley R."/>
            <person name="Tritt A."/>
            <person name="Adam C."/>
            <person name="Daum C."/>
            <person name="Floudas D."/>
            <person name="Sun H."/>
            <person name="Yadav J.S."/>
            <person name="Pangilinan J."/>
            <person name="Larsson K.H."/>
            <person name="Matsuura K."/>
            <person name="Barry K."/>
            <person name="Labutti K."/>
            <person name="Kuo R."/>
            <person name="Ohm R.A."/>
            <person name="Bhattacharya S.S."/>
            <person name="Shirouzu T."/>
            <person name="Yoshinaga Y."/>
            <person name="Martin F.M."/>
            <person name="Grigoriev I.V."/>
            <person name="Hibbett D.S."/>
        </authorList>
    </citation>
    <scope>NUCLEOTIDE SEQUENCE [LARGE SCALE GENOMIC DNA]</scope>
    <source>
        <strain evidence="1 2">HHB14362 ss-1</strain>
    </source>
</reference>
<protein>
    <submittedName>
        <fullName evidence="1">Uncharacterized protein</fullName>
    </submittedName>
</protein>
<accession>A0A165T4Q4</accession>